<reference evidence="1 2" key="1">
    <citation type="submission" date="2022-03" db="EMBL/GenBank/DDBJ databases">
        <authorList>
            <person name="Nunn A."/>
            <person name="Chopra R."/>
            <person name="Nunn A."/>
            <person name="Contreras Garrido A."/>
        </authorList>
    </citation>
    <scope>NUCLEOTIDE SEQUENCE [LARGE SCALE GENOMIC DNA]</scope>
</reference>
<evidence type="ECO:0000313" key="1">
    <source>
        <dbReference type="EMBL" id="CAH2060384.1"/>
    </source>
</evidence>
<name>A0AAU9S5W5_THLAR</name>
<accession>A0AAU9S5W5</accession>
<organism evidence="1 2">
    <name type="scientific">Thlaspi arvense</name>
    <name type="common">Field penny-cress</name>
    <dbReference type="NCBI Taxonomy" id="13288"/>
    <lineage>
        <taxon>Eukaryota</taxon>
        <taxon>Viridiplantae</taxon>
        <taxon>Streptophyta</taxon>
        <taxon>Embryophyta</taxon>
        <taxon>Tracheophyta</taxon>
        <taxon>Spermatophyta</taxon>
        <taxon>Magnoliopsida</taxon>
        <taxon>eudicotyledons</taxon>
        <taxon>Gunneridae</taxon>
        <taxon>Pentapetalae</taxon>
        <taxon>rosids</taxon>
        <taxon>malvids</taxon>
        <taxon>Brassicales</taxon>
        <taxon>Brassicaceae</taxon>
        <taxon>Thlaspideae</taxon>
        <taxon>Thlaspi</taxon>
    </lineage>
</organism>
<dbReference type="Proteomes" id="UP000836841">
    <property type="component" value="Chromosome 4"/>
</dbReference>
<sequence length="329" mass="37116">MYPKSLASQFLRAQNSIQMDEHCLVMCGKWICGDDGKWDFVIDKQMMSRVVQMSENMGLVELKERVLREFYGEGVVAVSPSLSYWPKNSMELTTGKTTPPVLVTNTGAISFFFKHLRADRRMNMFVSFSSDADYITPAQPKKGRNIFQTLNEPTRSGSGFDEFGGYGSSVGSKNLHVYCEDEDILSHIQEAEAKWAEGSTRKLSRCSSEETILSESEDNCHEVPSDVEVCEAGYDKEFWERIIADPLTGMDAFDVLCPERDDLDGKKIENDMKGEYFCTTNDAFDHKVVPEGTHVDAYPKATRNKKVVPNKCGRCQQSGHNRTRCTNPL</sequence>
<keyword evidence="2" id="KW-1185">Reference proteome</keyword>
<gene>
    <name evidence="1" type="ORF">TAV2_LOCUS14802</name>
</gene>
<dbReference type="AlphaFoldDB" id="A0AAU9S5W5"/>
<proteinExistence type="predicted"/>
<evidence type="ECO:0000313" key="2">
    <source>
        <dbReference type="Proteomes" id="UP000836841"/>
    </source>
</evidence>
<protein>
    <submittedName>
        <fullName evidence="1">Uncharacterized protein</fullName>
    </submittedName>
</protein>
<dbReference type="EMBL" id="OU466860">
    <property type="protein sequence ID" value="CAH2060384.1"/>
    <property type="molecule type" value="Genomic_DNA"/>
</dbReference>